<dbReference type="Gene3D" id="3.10.20.30">
    <property type="match status" value="1"/>
</dbReference>
<feature type="domain" description="2Fe-2S ferredoxin-type" evidence="2">
    <location>
        <begin position="20"/>
        <end position="110"/>
    </location>
</feature>
<gene>
    <name evidence="3" type="ORF">AACH00_00585</name>
</gene>
<proteinExistence type="predicted"/>
<dbReference type="SUPFAM" id="SSF54292">
    <property type="entry name" value="2Fe-2S ferredoxin-like"/>
    <property type="match status" value="1"/>
</dbReference>
<reference evidence="3 4" key="1">
    <citation type="submission" date="2024-04" db="EMBL/GenBank/DDBJ databases">
        <title>Novel species of the genus Ideonella isolated from streams.</title>
        <authorList>
            <person name="Lu H."/>
        </authorList>
    </citation>
    <scope>NUCLEOTIDE SEQUENCE [LARGE SCALE GENOMIC DNA]</scope>
    <source>
        <strain evidence="3 4">LYT19W</strain>
    </source>
</reference>
<feature type="region of interest" description="Disordered" evidence="1">
    <location>
        <begin position="1"/>
        <end position="21"/>
    </location>
</feature>
<sequence>MCQVAPSTPPDSPTPPTPDGPVLLLAPHGWRVPLQAGLSLMESAERAGVRLVRSCRNGTCRRCLCRITAGEVSYRIDWPGVSAEERAEGWVLPCVAVASRDVTLLVPDATRPLAV</sequence>
<feature type="compositionally biased region" description="Pro residues" evidence="1">
    <location>
        <begin position="7"/>
        <end position="19"/>
    </location>
</feature>
<dbReference type="Pfam" id="PF00111">
    <property type="entry name" value="Fer2"/>
    <property type="match status" value="1"/>
</dbReference>
<protein>
    <submittedName>
        <fullName evidence="3">2Fe-2S iron-sulfur cluster binding domain-containing protein</fullName>
    </submittedName>
</protein>
<dbReference type="InterPro" id="IPR036010">
    <property type="entry name" value="2Fe-2S_ferredoxin-like_sf"/>
</dbReference>
<dbReference type="InterPro" id="IPR012675">
    <property type="entry name" value="Beta-grasp_dom_sf"/>
</dbReference>
<evidence type="ECO:0000313" key="4">
    <source>
        <dbReference type="Proteomes" id="UP001379945"/>
    </source>
</evidence>
<dbReference type="PROSITE" id="PS51085">
    <property type="entry name" value="2FE2S_FER_2"/>
    <property type="match status" value="1"/>
</dbReference>
<evidence type="ECO:0000259" key="2">
    <source>
        <dbReference type="PROSITE" id="PS51085"/>
    </source>
</evidence>
<dbReference type="Proteomes" id="UP001379945">
    <property type="component" value="Unassembled WGS sequence"/>
</dbReference>
<keyword evidence="4" id="KW-1185">Reference proteome</keyword>
<accession>A0ABU9C3G4</accession>
<comment type="caution">
    <text evidence="3">The sequence shown here is derived from an EMBL/GenBank/DDBJ whole genome shotgun (WGS) entry which is preliminary data.</text>
</comment>
<evidence type="ECO:0000256" key="1">
    <source>
        <dbReference type="SAM" id="MobiDB-lite"/>
    </source>
</evidence>
<dbReference type="RefSeq" id="WP_341396995.1">
    <property type="nucleotide sequence ID" value="NZ_JBBUTI010000001.1"/>
</dbReference>
<evidence type="ECO:0000313" key="3">
    <source>
        <dbReference type="EMBL" id="MEK8044835.1"/>
    </source>
</evidence>
<dbReference type="EMBL" id="JBBUTI010000001">
    <property type="protein sequence ID" value="MEK8044835.1"/>
    <property type="molecule type" value="Genomic_DNA"/>
</dbReference>
<organism evidence="3 4">
    <name type="scientific">Ideonella margarita</name>
    <dbReference type="NCBI Taxonomy" id="2984191"/>
    <lineage>
        <taxon>Bacteria</taxon>
        <taxon>Pseudomonadati</taxon>
        <taxon>Pseudomonadota</taxon>
        <taxon>Betaproteobacteria</taxon>
        <taxon>Burkholderiales</taxon>
        <taxon>Sphaerotilaceae</taxon>
        <taxon>Ideonella</taxon>
    </lineage>
</organism>
<dbReference type="InterPro" id="IPR001041">
    <property type="entry name" value="2Fe-2S_ferredoxin-type"/>
</dbReference>
<name>A0ABU9C3G4_9BURK</name>
<dbReference type="CDD" id="cd00207">
    <property type="entry name" value="fer2"/>
    <property type="match status" value="1"/>
</dbReference>